<evidence type="ECO:0000256" key="1">
    <source>
        <dbReference type="ARBA" id="ARBA00007957"/>
    </source>
</evidence>
<dbReference type="EMBL" id="JOJP01000001">
    <property type="protein sequence ID" value="KEI69682.1"/>
    <property type="molecule type" value="Genomic_DNA"/>
</dbReference>
<evidence type="ECO:0000256" key="8">
    <source>
        <dbReference type="RuleBase" id="RU364037"/>
    </source>
</evidence>
<comment type="subcellular location">
    <subcellularLocation>
        <location evidence="8">Cytoplasm</location>
    </subcellularLocation>
</comment>
<reference evidence="9 10" key="1">
    <citation type="submission" date="2014-06" db="EMBL/GenBank/DDBJ databases">
        <title>Whole Genome Sequences of Three Symbiotic Endozoicomonas Bacteria.</title>
        <authorList>
            <person name="Neave M.J."/>
            <person name="Apprill A."/>
            <person name="Voolstra C.R."/>
        </authorList>
    </citation>
    <scope>NUCLEOTIDE SEQUENCE [LARGE SCALE GENOMIC DNA]</scope>
    <source>
        <strain evidence="9 10">DSM 22380</strain>
    </source>
</reference>
<dbReference type="GO" id="GO:0008270">
    <property type="term" value="F:zinc ion binding"/>
    <property type="evidence" value="ECO:0007669"/>
    <property type="project" value="TreeGrafter"/>
</dbReference>
<dbReference type="Proteomes" id="UP000027997">
    <property type="component" value="Unassembled WGS sequence"/>
</dbReference>
<dbReference type="GO" id="GO:0045892">
    <property type="term" value="P:negative regulation of DNA-templated transcription"/>
    <property type="evidence" value="ECO:0007669"/>
    <property type="project" value="TreeGrafter"/>
</dbReference>
<comment type="similarity">
    <text evidence="1 8">Belongs to the Fur family.</text>
</comment>
<keyword evidence="8" id="KW-0408">Iron</keyword>
<evidence type="ECO:0000313" key="10">
    <source>
        <dbReference type="Proteomes" id="UP000027997"/>
    </source>
</evidence>
<name>A0A081K6A6_9GAMM</name>
<dbReference type="PANTHER" id="PTHR33202">
    <property type="entry name" value="ZINC UPTAKE REGULATION PROTEIN"/>
    <property type="match status" value="1"/>
</dbReference>
<dbReference type="GO" id="GO:1900376">
    <property type="term" value="P:regulation of secondary metabolite biosynthetic process"/>
    <property type="evidence" value="ECO:0007669"/>
    <property type="project" value="TreeGrafter"/>
</dbReference>
<feature type="binding site" evidence="7">
    <location>
        <position position="154"/>
    </location>
    <ligand>
        <name>Zn(2+)</name>
        <dbReference type="ChEBI" id="CHEBI:29105"/>
    </ligand>
</feature>
<keyword evidence="5 8" id="KW-0238">DNA-binding</keyword>
<evidence type="ECO:0000256" key="3">
    <source>
        <dbReference type="ARBA" id="ARBA00022833"/>
    </source>
</evidence>
<dbReference type="Pfam" id="PF01475">
    <property type="entry name" value="FUR"/>
    <property type="match status" value="1"/>
</dbReference>
<dbReference type="InterPro" id="IPR043135">
    <property type="entry name" value="Fur_C"/>
</dbReference>
<dbReference type="GO" id="GO:0000976">
    <property type="term" value="F:transcription cis-regulatory region binding"/>
    <property type="evidence" value="ECO:0007669"/>
    <property type="project" value="TreeGrafter"/>
</dbReference>
<dbReference type="STRING" id="305900.GV64_02020"/>
<dbReference type="SUPFAM" id="SSF46785">
    <property type="entry name" value="Winged helix' DNA-binding domain"/>
    <property type="match status" value="1"/>
</dbReference>
<evidence type="ECO:0000256" key="6">
    <source>
        <dbReference type="ARBA" id="ARBA00023163"/>
    </source>
</evidence>
<dbReference type="RefSeq" id="WP_020582184.1">
    <property type="nucleotide sequence ID" value="NZ_JOJP01000001.1"/>
</dbReference>
<evidence type="ECO:0000256" key="2">
    <source>
        <dbReference type="ARBA" id="ARBA00022491"/>
    </source>
</evidence>
<feature type="binding site" evidence="7">
    <location>
        <position position="114"/>
    </location>
    <ligand>
        <name>Zn(2+)</name>
        <dbReference type="ChEBI" id="CHEBI:29105"/>
    </ligand>
</feature>
<keyword evidence="4 8" id="KW-0805">Transcription regulation</keyword>
<dbReference type="CDD" id="cd07153">
    <property type="entry name" value="Fur_like"/>
    <property type="match status" value="1"/>
</dbReference>
<dbReference type="InterPro" id="IPR002481">
    <property type="entry name" value="FUR"/>
</dbReference>
<evidence type="ECO:0000256" key="4">
    <source>
        <dbReference type="ARBA" id="ARBA00023015"/>
    </source>
</evidence>
<keyword evidence="8" id="KW-0963">Cytoplasm</keyword>
<keyword evidence="2 8" id="KW-0678">Repressor</keyword>
<gene>
    <name evidence="8" type="primary">fur</name>
    <name evidence="9" type="ORF">GV64_02020</name>
</gene>
<comment type="caution">
    <text evidence="9">The sequence shown here is derived from an EMBL/GenBank/DDBJ whole genome shotgun (WGS) entry which is preliminary data.</text>
</comment>
<keyword evidence="6 8" id="KW-0804">Transcription</keyword>
<evidence type="ECO:0000256" key="7">
    <source>
        <dbReference type="PIRSR" id="PIRSR602481-1"/>
    </source>
</evidence>
<keyword evidence="3 7" id="KW-0862">Zinc</keyword>
<dbReference type="GO" id="GO:0005829">
    <property type="term" value="C:cytosol"/>
    <property type="evidence" value="ECO:0007669"/>
    <property type="project" value="TreeGrafter"/>
</dbReference>
<sequence length="160" mass="17936">MTGQLTPYTPHNHKRCIYDALHKAQTLCRDRGVRLTALREKVLELVWQSHCPVGAYEILAELTQGQSKPAQPPTVYRALDFLQEQGLVHRLSSINAYIGCSRPNTQHNSCFLICTKCRTTIEIEHPTIDQSLQGCAIDHGFTITDTSIELAGLCTNCRTK</sequence>
<dbReference type="InterPro" id="IPR036390">
    <property type="entry name" value="WH_DNA-bd_sf"/>
</dbReference>
<comment type="subunit">
    <text evidence="8">Homodimer.</text>
</comment>
<comment type="cofactor">
    <cofactor evidence="7">
        <name>Zn(2+)</name>
        <dbReference type="ChEBI" id="CHEBI:29105"/>
    </cofactor>
    <text evidence="7">Binds 1 zinc ion per subunit.</text>
</comment>
<keyword evidence="10" id="KW-1185">Reference proteome</keyword>
<dbReference type="InterPro" id="IPR036388">
    <property type="entry name" value="WH-like_DNA-bd_sf"/>
</dbReference>
<dbReference type="AlphaFoldDB" id="A0A081K6A6"/>
<keyword evidence="7 8" id="KW-0479">Metal-binding</keyword>
<organism evidence="9 10">
    <name type="scientific">Endozoicomonas elysicola</name>
    <dbReference type="NCBI Taxonomy" id="305900"/>
    <lineage>
        <taxon>Bacteria</taxon>
        <taxon>Pseudomonadati</taxon>
        <taxon>Pseudomonadota</taxon>
        <taxon>Gammaproteobacteria</taxon>
        <taxon>Oceanospirillales</taxon>
        <taxon>Endozoicomonadaceae</taxon>
        <taxon>Endozoicomonas</taxon>
    </lineage>
</organism>
<protein>
    <recommendedName>
        <fullName evidence="8">Ferric uptake regulation protein</fullName>
    </recommendedName>
</protein>
<feature type="binding site" evidence="7">
    <location>
        <position position="117"/>
    </location>
    <ligand>
        <name>Zn(2+)</name>
        <dbReference type="ChEBI" id="CHEBI:29105"/>
    </ligand>
</feature>
<dbReference type="Gene3D" id="3.30.1490.190">
    <property type="match status" value="1"/>
</dbReference>
<accession>A0A081K6A6</accession>
<evidence type="ECO:0000313" key="9">
    <source>
        <dbReference type="EMBL" id="KEI69682.1"/>
    </source>
</evidence>
<dbReference type="eggNOG" id="COG0735">
    <property type="taxonomic scope" value="Bacteria"/>
</dbReference>
<feature type="binding site" evidence="7">
    <location>
        <position position="157"/>
    </location>
    <ligand>
        <name>Zn(2+)</name>
        <dbReference type="ChEBI" id="CHEBI:29105"/>
    </ligand>
</feature>
<dbReference type="Gene3D" id="1.10.10.10">
    <property type="entry name" value="Winged helix-like DNA-binding domain superfamily/Winged helix DNA-binding domain"/>
    <property type="match status" value="1"/>
</dbReference>
<proteinExistence type="inferred from homology"/>
<dbReference type="GO" id="GO:0003700">
    <property type="term" value="F:DNA-binding transcription factor activity"/>
    <property type="evidence" value="ECO:0007669"/>
    <property type="project" value="UniProtKB-UniRule"/>
</dbReference>
<evidence type="ECO:0000256" key="5">
    <source>
        <dbReference type="ARBA" id="ARBA00023125"/>
    </source>
</evidence>
<dbReference type="PANTHER" id="PTHR33202:SF6">
    <property type="entry name" value="ZINC UPTAKE REGULATION PROTEIN"/>
    <property type="match status" value="1"/>
</dbReference>